<sequence length="190" mass="19627">MASTVSAAPLFLSLIFITTLSSEAKDFLVGGTTNAWKIPSSPSDSLNRWAESTRFQIGDSLGKCVYKTVWKYEAGKDSVLQVTREAYLSCNTTGPVAEHRDGNTTVGLDKSGAFYFISGEKGHCEKGQKLIVVVLSKKSSSVSSPASAPMGSEGPAIAPARGGAVALGARRGGGIVGGLVVLGGLVGLLF</sequence>
<evidence type="ECO:0000256" key="1">
    <source>
        <dbReference type="ARBA" id="ARBA00004589"/>
    </source>
</evidence>
<evidence type="ECO:0000256" key="2">
    <source>
        <dbReference type="ARBA" id="ARBA00022622"/>
    </source>
</evidence>
<dbReference type="InterPro" id="IPR008972">
    <property type="entry name" value="Cupredoxin"/>
</dbReference>
<dbReference type="GO" id="GO:0012505">
    <property type="term" value="C:endomembrane system"/>
    <property type="evidence" value="ECO:0007669"/>
    <property type="project" value="UniProtKB-SubCell"/>
</dbReference>
<feature type="chain" id="PRO_5043720697" evidence="10">
    <location>
        <begin position="25"/>
        <end position="190"/>
    </location>
</feature>
<dbReference type="GO" id="GO:0005886">
    <property type="term" value="C:plasma membrane"/>
    <property type="evidence" value="ECO:0007669"/>
    <property type="project" value="TreeGrafter"/>
</dbReference>
<dbReference type="PROSITE" id="PS51485">
    <property type="entry name" value="PHYTOCYANIN"/>
    <property type="match status" value="1"/>
</dbReference>
<reference evidence="12" key="1">
    <citation type="journal article" date="2023" name="Nat. Commun.">
        <title>Diploid and tetraploid genomes of Acorus and the evolution of monocots.</title>
        <authorList>
            <person name="Ma L."/>
            <person name="Liu K.W."/>
            <person name="Li Z."/>
            <person name="Hsiao Y.Y."/>
            <person name="Qi Y."/>
            <person name="Fu T."/>
            <person name="Tang G.D."/>
            <person name="Zhang D."/>
            <person name="Sun W.H."/>
            <person name="Liu D.K."/>
            <person name="Li Y."/>
            <person name="Chen G.Z."/>
            <person name="Liu X.D."/>
            <person name="Liao X.Y."/>
            <person name="Jiang Y.T."/>
            <person name="Yu X."/>
            <person name="Hao Y."/>
            <person name="Huang J."/>
            <person name="Zhao X.W."/>
            <person name="Ke S."/>
            <person name="Chen Y.Y."/>
            <person name="Wu W.L."/>
            <person name="Hsu J.L."/>
            <person name="Lin Y.F."/>
            <person name="Huang M.D."/>
            <person name="Li C.Y."/>
            <person name="Huang L."/>
            <person name="Wang Z.W."/>
            <person name="Zhao X."/>
            <person name="Zhong W.Y."/>
            <person name="Peng D.H."/>
            <person name="Ahmad S."/>
            <person name="Lan S."/>
            <person name="Zhang J.S."/>
            <person name="Tsai W.C."/>
            <person name="Van de Peer Y."/>
            <person name="Liu Z.J."/>
        </authorList>
    </citation>
    <scope>NUCLEOTIDE SEQUENCE</scope>
    <source>
        <strain evidence="12">CP</strain>
    </source>
</reference>
<keyword evidence="2" id="KW-0336">GPI-anchor</keyword>
<evidence type="ECO:0000259" key="11">
    <source>
        <dbReference type="PROSITE" id="PS51485"/>
    </source>
</evidence>
<dbReference type="InterPro" id="IPR041846">
    <property type="entry name" value="ENL_dom"/>
</dbReference>
<evidence type="ECO:0000256" key="5">
    <source>
        <dbReference type="ARBA" id="ARBA00023157"/>
    </source>
</evidence>
<name>A0AAV9FAW3_ACOCL</name>
<dbReference type="InterPro" id="IPR003245">
    <property type="entry name" value="Phytocyanin_dom"/>
</dbReference>
<feature type="signal peptide" evidence="10">
    <location>
        <begin position="1"/>
        <end position="24"/>
    </location>
</feature>
<evidence type="ECO:0000313" key="13">
    <source>
        <dbReference type="Proteomes" id="UP001180020"/>
    </source>
</evidence>
<dbReference type="Pfam" id="PF02298">
    <property type="entry name" value="Cu_bind_like"/>
    <property type="match status" value="1"/>
</dbReference>
<keyword evidence="13" id="KW-1185">Reference proteome</keyword>
<evidence type="ECO:0000313" key="12">
    <source>
        <dbReference type="EMBL" id="KAK1322682.1"/>
    </source>
</evidence>
<comment type="subcellular location">
    <subcellularLocation>
        <location evidence="9">Endomembrane system</location>
        <topology evidence="9">Lipid-anchor</topology>
    </subcellularLocation>
    <subcellularLocation>
        <location evidence="1">Membrane</location>
        <topology evidence="1">Lipid-anchor</topology>
        <topology evidence="1">GPI-anchor</topology>
    </subcellularLocation>
</comment>
<evidence type="ECO:0000256" key="8">
    <source>
        <dbReference type="ARBA" id="ARBA00035011"/>
    </source>
</evidence>
<dbReference type="AlphaFoldDB" id="A0AAV9FAW3"/>
<evidence type="ECO:0000256" key="6">
    <source>
        <dbReference type="ARBA" id="ARBA00023180"/>
    </source>
</evidence>
<dbReference type="EMBL" id="JAUJYO010000002">
    <property type="protein sequence ID" value="KAK1322682.1"/>
    <property type="molecule type" value="Genomic_DNA"/>
</dbReference>
<dbReference type="Gene3D" id="2.60.40.420">
    <property type="entry name" value="Cupredoxins - blue copper proteins"/>
    <property type="match status" value="1"/>
</dbReference>
<keyword evidence="4" id="KW-0472">Membrane</keyword>
<dbReference type="GO" id="GO:0009055">
    <property type="term" value="F:electron transfer activity"/>
    <property type="evidence" value="ECO:0007669"/>
    <property type="project" value="InterPro"/>
</dbReference>
<comment type="similarity">
    <text evidence="8">Belongs to the early nodulin-like (ENODL) family.</text>
</comment>
<gene>
    <name evidence="12" type="ORF">QJS10_CPA02g01312</name>
</gene>
<organism evidence="12 13">
    <name type="scientific">Acorus calamus</name>
    <name type="common">Sweet flag</name>
    <dbReference type="NCBI Taxonomy" id="4465"/>
    <lineage>
        <taxon>Eukaryota</taxon>
        <taxon>Viridiplantae</taxon>
        <taxon>Streptophyta</taxon>
        <taxon>Embryophyta</taxon>
        <taxon>Tracheophyta</taxon>
        <taxon>Spermatophyta</taxon>
        <taxon>Magnoliopsida</taxon>
        <taxon>Liliopsida</taxon>
        <taxon>Acoraceae</taxon>
        <taxon>Acorus</taxon>
    </lineage>
</organism>
<protein>
    <submittedName>
        <fullName evidence="12">Early nodulin-like protein 3</fullName>
    </submittedName>
</protein>
<accession>A0AAV9FAW3</accession>
<dbReference type="Proteomes" id="UP001180020">
    <property type="component" value="Unassembled WGS sequence"/>
</dbReference>
<evidence type="ECO:0000256" key="10">
    <source>
        <dbReference type="SAM" id="SignalP"/>
    </source>
</evidence>
<dbReference type="PANTHER" id="PTHR33021">
    <property type="entry name" value="BLUE COPPER PROTEIN"/>
    <property type="match status" value="1"/>
</dbReference>
<keyword evidence="3 10" id="KW-0732">Signal</keyword>
<evidence type="ECO:0000256" key="4">
    <source>
        <dbReference type="ARBA" id="ARBA00023136"/>
    </source>
</evidence>
<keyword evidence="6" id="KW-0325">Glycoprotein</keyword>
<evidence type="ECO:0000256" key="7">
    <source>
        <dbReference type="ARBA" id="ARBA00023288"/>
    </source>
</evidence>
<proteinExistence type="inferred from homology"/>
<dbReference type="SUPFAM" id="SSF49503">
    <property type="entry name" value="Cupredoxins"/>
    <property type="match status" value="1"/>
</dbReference>
<dbReference type="PANTHER" id="PTHR33021:SF197">
    <property type="entry name" value="EARLY NODULIN-LIKE PROTEIN 13"/>
    <property type="match status" value="1"/>
</dbReference>
<dbReference type="FunFam" id="2.60.40.420:FF:000010">
    <property type="entry name" value="Early nodulin-like protein 1"/>
    <property type="match status" value="1"/>
</dbReference>
<keyword evidence="7" id="KW-0449">Lipoprotein</keyword>
<feature type="domain" description="Phytocyanin" evidence="11">
    <location>
        <begin position="25"/>
        <end position="136"/>
    </location>
</feature>
<evidence type="ECO:0000256" key="3">
    <source>
        <dbReference type="ARBA" id="ARBA00022729"/>
    </source>
</evidence>
<dbReference type="InterPro" id="IPR039391">
    <property type="entry name" value="Phytocyanin-like"/>
</dbReference>
<comment type="caution">
    <text evidence="12">The sequence shown here is derived from an EMBL/GenBank/DDBJ whole genome shotgun (WGS) entry which is preliminary data.</text>
</comment>
<evidence type="ECO:0000256" key="9">
    <source>
        <dbReference type="ARBA" id="ARBA00037868"/>
    </source>
</evidence>
<dbReference type="CDD" id="cd11019">
    <property type="entry name" value="OsENODL1_like"/>
    <property type="match status" value="1"/>
</dbReference>
<dbReference type="GO" id="GO:0098552">
    <property type="term" value="C:side of membrane"/>
    <property type="evidence" value="ECO:0007669"/>
    <property type="project" value="UniProtKB-KW"/>
</dbReference>
<keyword evidence="5" id="KW-1015">Disulfide bond</keyword>
<reference evidence="12" key="2">
    <citation type="submission" date="2023-06" db="EMBL/GenBank/DDBJ databases">
        <authorList>
            <person name="Ma L."/>
            <person name="Liu K.-W."/>
            <person name="Li Z."/>
            <person name="Hsiao Y.-Y."/>
            <person name="Qi Y."/>
            <person name="Fu T."/>
            <person name="Tang G."/>
            <person name="Zhang D."/>
            <person name="Sun W.-H."/>
            <person name="Liu D.-K."/>
            <person name="Li Y."/>
            <person name="Chen G.-Z."/>
            <person name="Liu X.-D."/>
            <person name="Liao X.-Y."/>
            <person name="Jiang Y.-T."/>
            <person name="Yu X."/>
            <person name="Hao Y."/>
            <person name="Huang J."/>
            <person name="Zhao X.-W."/>
            <person name="Ke S."/>
            <person name="Chen Y.-Y."/>
            <person name="Wu W.-L."/>
            <person name="Hsu J.-L."/>
            <person name="Lin Y.-F."/>
            <person name="Huang M.-D."/>
            <person name="Li C.-Y."/>
            <person name="Huang L."/>
            <person name="Wang Z.-W."/>
            <person name="Zhao X."/>
            <person name="Zhong W.-Y."/>
            <person name="Peng D.-H."/>
            <person name="Ahmad S."/>
            <person name="Lan S."/>
            <person name="Zhang J.-S."/>
            <person name="Tsai W.-C."/>
            <person name="Van De Peer Y."/>
            <person name="Liu Z.-J."/>
        </authorList>
    </citation>
    <scope>NUCLEOTIDE SEQUENCE</scope>
    <source>
        <strain evidence="12">CP</strain>
        <tissue evidence="12">Leaves</tissue>
    </source>
</reference>